<evidence type="ECO:0000313" key="1">
    <source>
        <dbReference type="EMBL" id="AEI94611.1"/>
    </source>
</evidence>
<dbReference type="KEGG" id="rli:RLO149_c026480"/>
<dbReference type="HOGENOM" id="CLU_1795038_0_0_5"/>
<dbReference type="Proteomes" id="UP000001353">
    <property type="component" value="Chromosome"/>
</dbReference>
<accession>F7ZE98</accession>
<dbReference type="EMBL" id="CP002623">
    <property type="protein sequence ID" value="AEI94611.1"/>
    <property type="molecule type" value="Genomic_DNA"/>
</dbReference>
<evidence type="ECO:0000313" key="2">
    <source>
        <dbReference type="Proteomes" id="UP000001353"/>
    </source>
</evidence>
<protein>
    <submittedName>
        <fullName evidence="1">Uncharacterized protein</fullName>
    </submittedName>
</protein>
<proteinExistence type="predicted"/>
<reference evidence="1 2" key="1">
    <citation type="journal article" date="2011" name="BMC Genomics">
        <title>Comparative genome analysis and genome-guided physiological analysis of Roseobacter litoralis.</title>
        <authorList>
            <person name="Kalhoefer D."/>
            <person name="Thole S."/>
            <person name="Voget S."/>
            <person name="Lehmann R."/>
            <person name="Liesegang H."/>
            <person name="Wollher A."/>
            <person name="Daniel R."/>
            <person name="Simon M."/>
            <person name="Brinkhoff T."/>
        </authorList>
    </citation>
    <scope>NUCLEOTIDE SEQUENCE [LARGE SCALE GENOMIC DNA]</scope>
    <source>
        <strain evidence="2">ATCC 49566 / DSM 6996 / JCM 21268 / NBRC 15278 / OCh 149</strain>
    </source>
</reference>
<dbReference type="AlphaFoldDB" id="F7ZE98"/>
<organism evidence="1 2">
    <name type="scientific">Roseobacter litoralis (strain ATCC 49566 / DSM 6996 / JCM 21268 / NBRC 15278 / OCh 149)</name>
    <dbReference type="NCBI Taxonomy" id="391595"/>
    <lineage>
        <taxon>Bacteria</taxon>
        <taxon>Pseudomonadati</taxon>
        <taxon>Pseudomonadota</taxon>
        <taxon>Alphaproteobacteria</taxon>
        <taxon>Rhodobacterales</taxon>
        <taxon>Roseobacteraceae</taxon>
        <taxon>Roseobacter</taxon>
    </lineage>
</organism>
<sequence>MHNQLQNAVRAGLFLAVQSERTRRLPGSDIRKYCGKERQMKLKALSLVFAVCASSAAADLIVINDRYVVPKEDVRGYFYRDRDSLTVFDIRWSDWSTQYRCADEYDRASVTAASLNLVVQMKDALSLDFGEFLESEGFTDCRKF</sequence>
<keyword evidence="2" id="KW-1185">Reference proteome</keyword>
<gene>
    <name evidence="1" type="ordered locus">RLO149_c026480</name>
</gene>
<name>F7ZE98_ROSLO</name>